<evidence type="ECO:0000313" key="3">
    <source>
        <dbReference type="Proteomes" id="UP000265541"/>
    </source>
</evidence>
<name>A0A3A0UM26_STAGA</name>
<feature type="transmembrane region" description="Helical" evidence="1">
    <location>
        <begin position="30"/>
        <end position="47"/>
    </location>
</feature>
<dbReference type="AlphaFoldDB" id="A0A3A0UM26"/>
<keyword evidence="1" id="KW-1133">Transmembrane helix</keyword>
<comment type="caution">
    <text evidence="2">The sequence shown here is derived from an EMBL/GenBank/DDBJ whole genome shotgun (WGS) entry which is preliminary data.</text>
</comment>
<gene>
    <name evidence="2" type="ORF">BUZ14_17470</name>
</gene>
<reference evidence="2 3" key="1">
    <citation type="journal article" date="2016" name="Front. Microbiol.">
        <title>Comprehensive Phylogenetic Analysis of Bovine Non-aureus Staphylococci Species Based on Whole-Genome Sequencing.</title>
        <authorList>
            <person name="Naushad S."/>
            <person name="Barkema H.W."/>
            <person name="Luby C."/>
            <person name="Condas L.A."/>
            <person name="Nobrega D.B."/>
            <person name="Carson D.A."/>
            <person name="De Buck J."/>
        </authorList>
    </citation>
    <scope>NUCLEOTIDE SEQUENCE [LARGE SCALE GENOMIC DNA]</scope>
    <source>
        <strain evidence="2 3">SNUC 4781</strain>
    </source>
</reference>
<dbReference type="EMBL" id="QYJN01000640">
    <property type="protein sequence ID" value="RIP13210.1"/>
    <property type="molecule type" value="Genomic_DNA"/>
</dbReference>
<evidence type="ECO:0000313" key="2">
    <source>
        <dbReference type="EMBL" id="RIP13210.1"/>
    </source>
</evidence>
<proteinExistence type="predicted"/>
<feature type="non-terminal residue" evidence="2">
    <location>
        <position position="48"/>
    </location>
</feature>
<accession>A0A3A0UM26</accession>
<sequence length="48" mass="5184">MFLNLNTEQQHALDAAGQAFAPMLEGLVKFSIPITLVTFLLGLVIALL</sequence>
<dbReference type="Proteomes" id="UP000265541">
    <property type="component" value="Unassembled WGS sequence"/>
</dbReference>
<keyword evidence="1" id="KW-0812">Transmembrane</keyword>
<organism evidence="2 3">
    <name type="scientific">Staphylococcus gallinarum</name>
    <dbReference type="NCBI Taxonomy" id="1293"/>
    <lineage>
        <taxon>Bacteria</taxon>
        <taxon>Bacillati</taxon>
        <taxon>Bacillota</taxon>
        <taxon>Bacilli</taxon>
        <taxon>Bacillales</taxon>
        <taxon>Staphylococcaceae</taxon>
        <taxon>Staphylococcus</taxon>
    </lineage>
</organism>
<protein>
    <submittedName>
        <fullName evidence="2">Amino acid ABC transporter permease</fullName>
    </submittedName>
</protein>
<keyword evidence="1" id="KW-0472">Membrane</keyword>
<evidence type="ECO:0000256" key="1">
    <source>
        <dbReference type="SAM" id="Phobius"/>
    </source>
</evidence>